<keyword evidence="1" id="KW-1133">Transmembrane helix</keyword>
<dbReference type="EMBL" id="JARBDR010000214">
    <property type="protein sequence ID" value="KAJ8318962.1"/>
    <property type="molecule type" value="Genomic_DNA"/>
</dbReference>
<keyword evidence="3" id="KW-1185">Reference proteome</keyword>
<keyword evidence="1" id="KW-0472">Membrane</keyword>
<proteinExistence type="predicted"/>
<feature type="transmembrane region" description="Helical" evidence="1">
    <location>
        <begin position="77"/>
        <end position="97"/>
    </location>
</feature>
<evidence type="ECO:0000313" key="2">
    <source>
        <dbReference type="EMBL" id="KAJ8318962.1"/>
    </source>
</evidence>
<feature type="transmembrane region" description="Helical" evidence="1">
    <location>
        <begin position="15"/>
        <end position="32"/>
    </location>
</feature>
<comment type="caution">
    <text evidence="2">The sequence shown here is derived from an EMBL/GenBank/DDBJ whole genome shotgun (WGS) entry which is preliminary data.</text>
</comment>
<name>A0ABQ9FQP7_TEGGR</name>
<evidence type="ECO:0000256" key="1">
    <source>
        <dbReference type="SAM" id="Phobius"/>
    </source>
</evidence>
<accession>A0ABQ9FQP7</accession>
<sequence>MTFCYQLLEKSMFELKFKVIAEHILFSLYTAIFLDNLYVLWLFTFITECNNLIFLIFHKDLLDNNCNRYRYTRSSHYVIVIFLFFFFVILYFCIVIDKMFNELMTVNCVKKIEELSYRYQVSMTTKKKNK</sequence>
<organism evidence="2 3">
    <name type="scientific">Tegillarca granosa</name>
    <name type="common">Malaysian cockle</name>
    <name type="synonym">Anadara granosa</name>
    <dbReference type="NCBI Taxonomy" id="220873"/>
    <lineage>
        <taxon>Eukaryota</taxon>
        <taxon>Metazoa</taxon>
        <taxon>Spiralia</taxon>
        <taxon>Lophotrochozoa</taxon>
        <taxon>Mollusca</taxon>
        <taxon>Bivalvia</taxon>
        <taxon>Autobranchia</taxon>
        <taxon>Pteriomorphia</taxon>
        <taxon>Arcoida</taxon>
        <taxon>Arcoidea</taxon>
        <taxon>Arcidae</taxon>
        <taxon>Tegillarca</taxon>
    </lineage>
</organism>
<evidence type="ECO:0000313" key="3">
    <source>
        <dbReference type="Proteomes" id="UP001217089"/>
    </source>
</evidence>
<dbReference type="Proteomes" id="UP001217089">
    <property type="component" value="Unassembled WGS sequence"/>
</dbReference>
<protein>
    <submittedName>
        <fullName evidence="2">Uncharacterized protein</fullName>
    </submittedName>
</protein>
<keyword evidence="1" id="KW-0812">Transmembrane</keyword>
<gene>
    <name evidence="2" type="ORF">KUTeg_004053</name>
</gene>
<reference evidence="2 3" key="1">
    <citation type="submission" date="2022-12" db="EMBL/GenBank/DDBJ databases">
        <title>Chromosome-level genome of Tegillarca granosa.</title>
        <authorList>
            <person name="Kim J."/>
        </authorList>
    </citation>
    <scope>NUCLEOTIDE SEQUENCE [LARGE SCALE GENOMIC DNA]</scope>
    <source>
        <strain evidence="2">Teg-2019</strain>
        <tissue evidence="2">Adductor muscle</tissue>
    </source>
</reference>